<evidence type="ECO:0000256" key="8">
    <source>
        <dbReference type="ARBA" id="ARBA00023012"/>
    </source>
</evidence>
<dbReference type="SUPFAM" id="SSF55874">
    <property type="entry name" value="ATPase domain of HSP90 chaperone/DNA topoisomerase II/histidine kinase"/>
    <property type="match status" value="1"/>
</dbReference>
<dbReference type="RefSeq" id="WP_281793892.1">
    <property type="nucleotide sequence ID" value="NZ_BSDR01000001.1"/>
</dbReference>
<protein>
    <recommendedName>
        <fullName evidence="2">histidine kinase</fullName>
        <ecNumber evidence="2">2.7.13.3</ecNumber>
    </recommendedName>
</protein>
<evidence type="ECO:0000256" key="1">
    <source>
        <dbReference type="ARBA" id="ARBA00000085"/>
    </source>
</evidence>
<evidence type="ECO:0000259" key="12">
    <source>
        <dbReference type="PROSITE" id="PS50113"/>
    </source>
</evidence>
<accession>A0A9W6D6H7</accession>
<feature type="transmembrane region" description="Helical" evidence="9">
    <location>
        <begin position="108"/>
        <end position="126"/>
    </location>
</feature>
<feature type="transmembrane region" description="Helical" evidence="9">
    <location>
        <begin position="170"/>
        <end position="193"/>
    </location>
</feature>
<dbReference type="Pfam" id="PF00512">
    <property type="entry name" value="HisKA"/>
    <property type="match status" value="1"/>
</dbReference>
<dbReference type="SUPFAM" id="SSF55785">
    <property type="entry name" value="PYP-like sensor domain (PAS domain)"/>
    <property type="match status" value="1"/>
</dbReference>
<dbReference type="Pfam" id="PF02518">
    <property type="entry name" value="HATPase_c"/>
    <property type="match status" value="1"/>
</dbReference>
<keyword evidence="14" id="KW-1185">Reference proteome</keyword>
<keyword evidence="7" id="KW-0067">ATP-binding</keyword>
<evidence type="ECO:0000259" key="10">
    <source>
        <dbReference type="PROSITE" id="PS50109"/>
    </source>
</evidence>
<keyword evidence="5" id="KW-0547">Nucleotide-binding</keyword>
<dbReference type="Gene3D" id="3.30.565.10">
    <property type="entry name" value="Histidine kinase-like ATPase, C-terminal domain"/>
    <property type="match status" value="1"/>
</dbReference>
<dbReference type="InterPro" id="IPR013767">
    <property type="entry name" value="PAS_fold"/>
</dbReference>
<dbReference type="CDD" id="cd00082">
    <property type="entry name" value="HisKA"/>
    <property type="match status" value="1"/>
</dbReference>
<dbReference type="GO" id="GO:0006355">
    <property type="term" value="P:regulation of DNA-templated transcription"/>
    <property type="evidence" value="ECO:0007669"/>
    <property type="project" value="InterPro"/>
</dbReference>
<dbReference type="PANTHER" id="PTHR43065:SF10">
    <property type="entry name" value="PEROXIDE STRESS-ACTIVATED HISTIDINE KINASE MAK3"/>
    <property type="match status" value="1"/>
</dbReference>
<dbReference type="InterPro" id="IPR003594">
    <property type="entry name" value="HATPase_dom"/>
</dbReference>
<dbReference type="InterPro" id="IPR036890">
    <property type="entry name" value="HATPase_C_sf"/>
</dbReference>
<evidence type="ECO:0000313" key="13">
    <source>
        <dbReference type="EMBL" id="GLI34571.1"/>
    </source>
</evidence>
<feature type="transmembrane region" description="Helical" evidence="9">
    <location>
        <begin position="24"/>
        <end position="44"/>
    </location>
</feature>
<evidence type="ECO:0000256" key="3">
    <source>
        <dbReference type="ARBA" id="ARBA00022553"/>
    </source>
</evidence>
<proteinExistence type="predicted"/>
<keyword evidence="9" id="KW-0812">Transmembrane</keyword>
<dbReference type="Pfam" id="PF25323">
    <property type="entry name" value="6TM_PilS"/>
    <property type="match status" value="1"/>
</dbReference>
<dbReference type="InterPro" id="IPR035965">
    <property type="entry name" value="PAS-like_dom_sf"/>
</dbReference>
<dbReference type="InterPro" id="IPR000014">
    <property type="entry name" value="PAS"/>
</dbReference>
<keyword evidence="9" id="KW-1133">Transmembrane helix</keyword>
<comment type="caution">
    <text evidence="13">The sequence shown here is derived from an EMBL/GenBank/DDBJ whole genome shotgun (WGS) entry which is preliminary data.</text>
</comment>
<dbReference type="InterPro" id="IPR000700">
    <property type="entry name" value="PAS-assoc_C"/>
</dbReference>
<dbReference type="Gene3D" id="3.30.450.20">
    <property type="entry name" value="PAS domain"/>
    <property type="match status" value="1"/>
</dbReference>
<dbReference type="CDD" id="cd00130">
    <property type="entry name" value="PAS"/>
    <property type="match status" value="1"/>
</dbReference>
<keyword evidence="9" id="KW-0472">Membrane</keyword>
<dbReference type="SMART" id="SM00387">
    <property type="entry name" value="HATPase_c"/>
    <property type="match status" value="1"/>
</dbReference>
<evidence type="ECO:0000256" key="9">
    <source>
        <dbReference type="SAM" id="Phobius"/>
    </source>
</evidence>
<feature type="domain" description="PAS" evidence="11">
    <location>
        <begin position="213"/>
        <end position="269"/>
    </location>
</feature>
<gene>
    <name evidence="13" type="primary">pilS</name>
    <name evidence="13" type="ORF">DAMNIGENAA_20040</name>
</gene>
<evidence type="ECO:0000256" key="7">
    <source>
        <dbReference type="ARBA" id="ARBA00022840"/>
    </source>
</evidence>
<comment type="catalytic activity">
    <reaction evidence="1">
        <text>ATP + protein L-histidine = ADP + protein N-phospho-L-histidine.</text>
        <dbReference type="EC" id="2.7.13.3"/>
    </reaction>
</comment>
<evidence type="ECO:0000256" key="4">
    <source>
        <dbReference type="ARBA" id="ARBA00022679"/>
    </source>
</evidence>
<dbReference type="PROSITE" id="PS50109">
    <property type="entry name" value="HIS_KIN"/>
    <property type="match status" value="1"/>
</dbReference>
<dbReference type="Proteomes" id="UP001144372">
    <property type="component" value="Unassembled WGS sequence"/>
</dbReference>
<dbReference type="AlphaFoldDB" id="A0A9W6D6H7"/>
<evidence type="ECO:0000256" key="6">
    <source>
        <dbReference type="ARBA" id="ARBA00022777"/>
    </source>
</evidence>
<feature type="domain" description="PAC" evidence="12">
    <location>
        <begin position="289"/>
        <end position="341"/>
    </location>
</feature>
<dbReference type="InterPro" id="IPR004358">
    <property type="entry name" value="Sig_transdc_His_kin-like_C"/>
</dbReference>
<reference evidence="13" key="1">
    <citation type="submission" date="2022-12" db="EMBL/GenBank/DDBJ databases">
        <title>Reference genome sequencing for broad-spectrum identification of bacterial and archaeal isolates by mass spectrometry.</title>
        <authorList>
            <person name="Sekiguchi Y."/>
            <person name="Tourlousse D.M."/>
        </authorList>
    </citation>
    <scope>NUCLEOTIDE SEQUENCE</scope>
    <source>
        <strain evidence="13">ASRB1</strain>
    </source>
</reference>
<dbReference type="PANTHER" id="PTHR43065">
    <property type="entry name" value="SENSOR HISTIDINE KINASE"/>
    <property type="match status" value="1"/>
</dbReference>
<dbReference type="Pfam" id="PF00989">
    <property type="entry name" value="PAS"/>
    <property type="match status" value="1"/>
</dbReference>
<evidence type="ECO:0000256" key="5">
    <source>
        <dbReference type="ARBA" id="ARBA00022741"/>
    </source>
</evidence>
<evidence type="ECO:0000259" key="11">
    <source>
        <dbReference type="PROSITE" id="PS50112"/>
    </source>
</evidence>
<dbReference type="EMBL" id="BSDR01000001">
    <property type="protein sequence ID" value="GLI34571.1"/>
    <property type="molecule type" value="Genomic_DNA"/>
</dbReference>
<dbReference type="PROSITE" id="PS50112">
    <property type="entry name" value="PAS"/>
    <property type="match status" value="1"/>
</dbReference>
<dbReference type="SMART" id="SM00388">
    <property type="entry name" value="HisKA"/>
    <property type="match status" value="1"/>
</dbReference>
<keyword evidence="8" id="KW-0902">Two-component regulatory system</keyword>
<dbReference type="GO" id="GO:0005524">
    <property type="term" value="F:ATP binding"/>
    <property type="evidence" value="ECO:0007669"/>
    <property type="project" value="UniProtKB-KW"/>
</dbReference>
<feature type="transmembrane region" description="Helical" evidence="9">
    <location>
        <begin position="84"/>
        <end position="102"/>
    </location>
</feature>
<keyword evidence="4" id="KW-0808">Transferase</keyword>
<keyword evidence="6 13" id="KW-0418">Kinase</keyword>
<dbReference type="SUPFAM" id="SSF47384">
    <property type="entry name" value="Homodimeric domain of signal transducing histidine kinase"/>
    <property type="match status" value="1"/>
</dbReference>
<feature type="transmembrane region" description="Helical" evidence="9">
    <location>
        <begin position="56"/>
        <end position="75"/>
    </location>
</feature>
<organism evidence="13 14">
    <name type="scientific">Desulforhabdus amnigena</name>
    <dbReference type="NCBI Taxonomy" id="40218"/>
    <lineage>
        <taxon>Bacteria</taxon>
        <taxon>Pseudomonadati</taxon>
        <taxon>Thermodesulfobacteriota</taxon>
        <taxon>Syntrophobacteria</taxon>
        <taxon>Syntrophobacterales</taxon>
        <taxon>Syntrophobacteraceae</taxon>
        <taxon>Desulforhabdus</taxon>
    </lineage>
</organism>
<feature type="domain" description="Histidine kinase" evidence="10">
    <location>
        <begin position="354"/>
        <end position="569"/>
    </location>
</feature>
<keyword evidence="3" id="KW-0597">Phosphoprotein</keyword>
<dbReference type="GO" id="GO:0000155">
    <property type="term" value="F:phosphorelay sensor kinase activity"/>
    <property type="evidence" value="ECO:0007669"/>
    <property type="project" value="InterPro"/>
</dbReference>
<dbReference type="PROSITE" id="PS50113">
    <property type="entry name" value="PAC"/>
    <property type="match status" value="1"/>
</dbReference>
<feature type="transmembrane region" description="Helical" evidence="9">
    <location>
        <begin position="131"/>
        <end position="150"/>
    </location>
</feature>
<dbReference type="InterPro" id="IPR036097">
    <property type="entry name" value="HisK_dim/P_sf"/>
</dbReference>
<dbReference type="InterPro" id="IPR003661">
    <property type="entry name" value="HisK_dim/P_dom"/>
</dbReference>
<dbReference type="PRINTS" id="PR00344">
    <property type="entry name" value="BCTRLSENSOR"/>
</dbReference>
<name>A0A9W6D6H7_9BACT</name>
<dbReference type="NCBIfam" id="TIGR00229">
    <property type="entry name" value="sensory_box"/>
    <property type="match status" value="1"/>
</dbReference>
<sequence>MKPELSVSVAAADASFKEKLKGLLFFRLLLAILFLFLTLIAQGGREGDLLSARLQPLYFFSCILFLFTIVAAFSLERVRRYRRFAYSQLLFDVTAVTVLIYLSGGLESLFSFLYMPVIISAALLLYRRGSIFIASLCSLSYGLLLDFQYFGWIAPLHVLTQTLQMKDSGAYFHTILMNIAGFYLVAYLSGYLAEELHKSSQQVRRQKMDFHQLEILHRNIVQSMSSGLLTIDPRGTILFSNHAARQILSLSETELEGRPFTEVFPLLDPRAWRREIPPTQHTGSRDTMERREVRYQKPMGEELCLGYTVSVLQKGEGEASGWVFIFQDLTHLKAMEEHVQRVERLAFAGRIASEIAHEIKNPLAAMSGAVQMLGSGGDSDPLQSKLVNIVKREIDRINGLIKDFLWLAKGVHTTENLESVSLCAVIQEILTLLRARDKISPAHRVHTLFESNPSCLVDSHHIRQILWNIILNALEAMPEGGDLTIGVSRCGARDSGKDEVRVEIRDTGEGIPPDIRDRVFEPFFTTKQKGTGLGLGIVYQLVEKAGGRIEISSHENAGTTFSLFFPSDASFPLAN</sequence>
<dbReference type="EC" id="2.7.13.3" evidence="2"/>
<evidence type="ECO:0000256" key="2">
    <source>
        <dbReference type="ARBA" id="ARBA00012438"/>
    </source>
</evidence>
<dbReference type="SMART" id="SM00091">
    <property type="entry name" value="PAS"/>
    <property type="match status" value="1"/>
</dbReference>
<dbReference type="InterPro" id="IPR005467">
    <property type="entry name" value="His_kinase_dom"/>
</dbReference>
<dbReference type="Gene3D" id="1.10.287.130">
    <property type="match status" value="1"/>
</dbReference>
<evidence type="ECO:0000313" key="14">
    <source>
        <dbReference type="Proteomes" id="UP001144372"/>
    </source>
</evidence>